<gene>
    <name evidence="2" type="primary">GCNA</name>
    <name evidence="2" type="ORF">CEXT_545051</name>
</gene>
<dbReference type="EMBL" id="BPLR01002007">
    <property type="protein sequence ID" value="GIX68881.1"/>
    <property type="molecule type" value="Genomic_DNA"/>
</dbReference>
<dbReference type="Proteomes" id="UP001054945">
    <property type="component" value="Unassembled WGS sequence"/>
</dbReference>
<dbReference type="PANTHER" id="PTHR23099:SF0">
    <property type="entry name" value="GERM CELL NUCLEAR ACIDIC PROTEIN"/>
    <property type="match status" value="1"/>
</dbReference>
<dbReference type="InterPro" id="IPR006640">
    <property type="entry name" value="SprT-like_domain"/>
</dbReference>
<dbReference type="GO" id="GO:0006974">
    <property type="term" value="P:DNA damage response"/>
    <property type="evidence" value="ECO:0007669"/>
    <property type="project" value="UniProtKB-ARBA"/>
</dbReference>
<evidence type="ECO:0000313" key="2">
    <source>
        <dbReference type="EMBL" id="GIX68881.1"/>
    </source>
</evidence>
<keyword evidence="3" id="KW-1185">Reference proteome</keyword>
<reference evidence="2 3" key="1">
    <citation type="submission" date="2021-06" db="EMBL/GenBank/DDBJ databases">
        <title>Caerostris extrusa draft genome.</title>
        <authorList>
            <person name="Kono N."/>
            <person name="Arakawa K."/>
        </authorList>
    </citation>
    <scope>NUCLEOTIDE SEQUENCE [LARGE SCALE GENOMIC DNA]</scope>
</reference>
<dbReference type="GO" id="GO:0005634">
    <property type="term" value="C:nucleus"/>
    <property type="evidence" value="ECO:0007669"/>
    <property type="project" value="TreeGrafter"/>
</dbReference>
<comment type="caution">
    <text evidence="2">The sequence shown here is derived from an EMBL/GenBank/DDBJ whole genome shotgun (WGS) entry which is preliminary data.</text>
</comment>
<feature type="domain" description="SprT-like" evidence="1">
    <location>
        <begin position="52"/>
        <end position="205"/>
    </location>
</feature>
<dbReference type="SMART" id="SM00731">
    <property type="entry name" value="SprT"/>
    <property type="match status" value="1"/>
</dbReference>
<evidence type="ECO:0000313" key="3">
    <source>
        <dbReference type="Proteomes" id="UP001054945"/>
    </source>
</evidence>
<dbReference type="PANTHER" id="PTHR23099">
    <property type="entry name" value="TRANSCRIPTIONAL REGULATOR"/>
    <property type="match status" value="1"/>
</dbReference>
<proteinExistence type="predicted"/>
<organism evidence="2 3">
    <name type="scientific">Caerostris extrusa</name>
    <name type="common">Bark spider</name>
    <name type="synonym">Caerostris bankana</name>
    <dbReference type="NCBI Taxonomy" id="172846"/>
    <lineage>
        <taxon>Eukaryota</taxon>
        <taxon>Metazoa</taxon>
        <taxon>Ecdysozoa</taxon>
        <taxon>Arthropoda</taxon>
        <taxon>Chelicerata</taxon>
        <taxon>Arachnida</taxon>
        <taxon>Araneae</taxon>
        <taxon>Araneomorphae</taxon>
        <taxon>Entelegynae</taxon>
        <taxon>Araneoidea</taxon>
        <taxon>Araneidae</taxon>
        <taxon>Caerostris</taxon>
    </lineage>
</organism>
<sequence>MKKGLPIEFGKVNSSLLKKSANSEIKQRPNIAGTKDDMEELYHIQEATTSLSDVSINLTDMENEAQKDFKRNLTWSDHLRTTAGYTHCSRNKITNVYSCKIELAVKVLTSFDRLRDTLLHEMCHAAVWVVNKHRCNHGPLWQTWAHRCNLILPNVEIPTKCHNYQISYKFMYKCLNCKWNTGRHSRCSKLLHSKCPKCGGSINLIKS</sequence>
<protein>
    <submittedName>
        <fullName evidence="2">Acidic repeat-containing protein</fullName>
    </submittedName>
</protein>
<name>A0AAV4M902_CAEEX</name>
<dbReference type="Pfam" id="PF10263">
    <property type="entry name" value="SprT-like"/>
    <property type="match status" value="1"/>
</dbReference>
<accession>A0AAV4M902</accession>
<evidence type="ECO:0000259" key="1">
    <source>
        <dbReference type="SMART" id="SM00731"/>
    </source>
</evidence>
<dbReference type="AlphaFoldDB" id="A0AAV4M902"/>